<dbReference type="EMBL" id="UZAL01004542">
    <property type="protein sequence ID" value="VDO90502.1"/>
    <property type="molecule type" value="Genomic_DNA"/>
</dbReference>
<evidence type="ECO:0000313" key="1">
    <source>
        <dbReference type="EMBL" id="VDO90502.1"/>
    </source>
</evidence>
<proteinExistence type="predicted"/>
<sequence>MLHCWNFNPLKRPTFLGLSALLSPCFGDAKFRMASFFYHGEQSFVNKDNRLKVLEAPAVSLGKLNISCNQDPAHALASALSALFCGTDEDSSYEYSDQNFDPRDNFSAASMQFGAISRTVTVKASPIGSGHFNKTHLVNCSPEDISLKLSDNGIALSEVQCLLRLCEHDPSLAVPPFVDSESFPLISNHIKKFSADECTNFELSKFRNLIT</sequence>
<name>A0A183NLD9_9TREM</name>
<reference evidence="1 2" key="1">
    <citation type="submission" date="2018-11" db="EMBL/GenBank/DDBJ databases">
        <authorList>
            <consortium name="Pathogen Informatics"/>
        </authorList>
    </citation>
    <scope>NUCLEOTIDE SEQUENCE [LARGE SCALE GENOMIC DNA]</scope>
    <source>
        <strain>Denwood</strain>
        <strain evidence="2">Zambia</strain>
    </source>
</reference>
<evidence type="ECO:0000313" key="2">
    <source>
        <dbReference type="Proteomes" id="UP000269396"/>
    </source>
</evidence>
<dbReference type="Proteomes" id="UP000269396">
    <property type="component" value="Unassembled WGS sequence"/>
</dbReference>
<dbReference type="STRING" id="31246.A0A183NLD9"/>
<protein>
    <submittedName>
        <fullName evidence="1">Uncharacterized protein</fullName>
    </submittedName>
</protein>
<dbReference type="AlphaFoldDB" id="A0A183NLD9"/>
<accession>A0A183NLD9</accession>
<organism evidence="1 2">
    <name type="scientific">Schistosoma mattheei</name>
    <dbReference type="NCBI Taxonomy" id="31246"/>
    <lineage>
        <taxon>Eukaryota</taxon>
        <taxon>Metazoa</taxon>
        <taxon>Spiralia</taxon>
        <taxon>Lophotrochozoa</taxon>
        <taxon>Platyhelminthes</taxon>
        <taxon>Trematoda</taxon>
        <taxon>Digenea</taxon>
        <taxon>Strigeidida</taxon>
        <taxon>Schistosomatoidea</taxon>
        <taxon>Schistosomatidae</taxon>
        <taxon>Schistosoma</taxon>
    </lineage>
</organism>
<keyword evidence="2" id="KW-1185">Reference proteome</keyword>
<gene>
    <name evidence="1" type="ORF">SMTD_LOCUS2925</name>
</gene>